<dbReference type="Proteomes" id="UP000501812">
    <property type="component" value="Chromosome"/>
</dbReference>
<dbReference type="AlphaFoldDB" id="A0A858RFL8"/>
<sequence>MRLSRSHLDEGNDLEELRALEERKRALEEQIQSVSAQPEKILREAQEQMATLPPPDDLADRRRLREFEEKASRTQIRNERRTQGKSLLLLVLLLTATAFLVSWVIKLFVA</sequence>
<gene>
    <name evidence="4" type="ORF">HHL09_04645</name>
</gene>
<keyword evidence="3" id="KW-0472">Membrane</keyword>
<dbReference type="KEGG" id="luo:HHL09_04645"/>
<keyword evidence="5" id="KW-1185">Reference proteome</keyword>
<evidence type="ECO:0000313" key="4">
    <source>
        <dbReference type="EMBL" id="QJE95090.1"/>
    </source>
</evidence>
<dbReference type="RefSeq" id="WP_169453311.1">
    <property type="nucleotide sequence ID" value="NZ_CP051774.1"/>
</dbReference>
<evidence type="ECO:0000313" key="5">
    <source>
        <dbReference type="Proteomes" id="UP000501812"/>
    </source>
</evidence>
<proteinExistence type="predicted"/>
<keyword evidence="1" id="KW-0175">Coiled coil</keyword>
<dbReference type="EMBL" id="CP051774">
    <property type="protein sequence ID" value="QJE95090.1"/>
    <property type="molecule type" value="Genomic_DNA"/>
</dbReference>
<evidence type="ECO:0000256" key="3">
    <source>
        <dbReference type="SAM" id="Phobius"/>
    </source>
</evidence>
<evidence type="ECO:0000256" key="1">
    <source>
        <dbReference type="SAM" id="Coils"/>
    </source>
</evidence>
<keyword evidence="3" id="KW-0812">Transmembrane</keyword>
<feature type="coiled-coil region" evidence="1">
    <location>
        <begin position="10"/>
        <end position="37"/>
    </location>
</feature>
<accession>A0A858RFL8</accession>
<organism evidence="4 5">
    <name type="scientific">Luteolibacter luteus</name>
    <dbReference type="NCBI Taxonomy" id="2728835"/>
    <lineage>
        <taxon>Bacteria</taxon>
        <taxon>Pseudomonadati</taxon>
        <taxon>Verrucomicrobiota</taxon>
        <taxon>Verrucomicrobiia</taxon>
        <taxon>Verrucomicrobiales</taxon>
        <taxon>Verrucomicrobiaceae</taxon>
        <taxon>Luteolibacter</taxon>
    </lineage>
</organism>
<feature type="transmembrane region" description="Helical" evidence="3">
    <location>
        <begin position="87"/>
        <end position="109"/>
    </location>
</feature>
<name>A0A858RFL8_9BACT</name>
<reference evidence="4 5" key="1">
    <citation type="submission" date="2020-04" db="EMBL/GenBank/DDBJ databases">
        <title>Luteolibacter sp. G-1-1-1 isolated from soil.</title>
        <authorList>
            <person name="Dahal R.H."/>
        </authorList>
    </citation>
    <scope>NUCLEOTIDE SEQUENCE [LARGE SCALE GENOMIC DNA]</scope>
    <source>
        <strain evidence="4 5">G-1-1-1</strain>
    </source>
</reference>
<evidence type="ECO:0000256" key="2">
    <source>
        <dbReference type="SAM" id="MobiDB-lite"/>
    </source>
</evidence>
<protein>
    <submittedName>
        <fullName evidence="4">Uncharacterized protein</fullName>
    </submittedName>
</protein>
<feature type="region of interest" description="Disordered" evidence="2">
    <location>
        <begin position="37"/>
        <end position="61"/>
    </location>
</feature>
<keyword evidence="3" id="KW-1133">Transmembrane helix</keyword>